<accession>A0A1I3Z6H3</accession>
<gene>
    <name evidence="2" type="ORF">SAMN02745775_102229</name>
</gene>
<dbReference type="Proteomes" id="UP000199473">
    <property type="component" value="Unassembled WGS sequence"/>
</dbReference>
<evidence type="ECO:0000313" key="2">
    <source>
        <dbReference type="EMBL" id="SFK39692.1"/>
    </source>
</evidence>
<feature type="domain" description="DUF4062" evidence="1">
    <location>
        <begin position="6"/>
        <end position="87"/>
    </location>
</feature>
<dbReference type="AlphaFoldDB" id="A0A1I3Z6H3"/>
<name>A0A1I3Z6H3_9PROT</name>
<dbReference type="STRING" id="1123062.SAMN02745775_102229"/>
<reference evidence="2 3" key="1">
    <citation type="submission" date="2016-10" db="EMBL/GenBank/DDBJ databases">
        <authorList>
            <person name="de Groot N.N."/>
        </authorList>
    </citation>
    <scope>NUCLEOTIDE SEQUENCE [LARGE SCALE GENOMIC DNA]</scope>
    <source>
        <strain evidence="2 3">DSM 19981</strain>
    </source>
</reference>
<sequence length="330" mass="37195">MEKKYQIFLSSTYRDLVEERTDASRVVLDLGHIPAGMEAFPASDTEQLRYIKKVIDQCDYYVIIVAGRYGSVDAGGVSYTQREYEYALEIGLPILAFIREEQNSSLDDGVYQPELLDRIEKLKQFRAKLADSRLVRFWADRKDLRYELARSLSHAFSDFQRVGWIRANRAASEDTISKLLETSNALARLQEENARLRAELAPSVSGIAPLGAKIDIPYTYSVYYRSGSLTERGILATTWRNIFVFVCPNLMAPVHVDAFGTLCEKFVTHSAGRISCDIGVAWKGQLKIQLIALSLVRSYQATMVKGGVAEYLTLTDYGKKVLMEVTVIKA</sequence>
<proteinExistence type="predicted"/>
<keyword evidence="3" id="KW-1185">Reference proteome</keyword>
<dbReference type="InterPro" id="IPR025139">
    <property type="entry name" value="DUF4062"/>
</dbReference>
<protein>
    <recommendedName>
        <fullName evidence="1">DUF4062 domain-containing protein</fullName>
    </recommendedName>
</protein>
<dbReference type="OrthoDB" id="72299at2"/>
<evidence type="ECO:0000259" key="1">
    <source>
        <dbReference type="Pfam" id="PF13271"/>
    </source>
</evidence>
<dbReference type="RefSeq" id="WP_092958147.1">
    <property type="nucleotide sequence ID" value="NZ_FOSQ01000002.1"/>
</dbReference>
<organism evidence="2 3">
    <name type="scientific">Falsiroseomonas stagni DSM 19981</name>
    <dbReference type="NCBI Taxonomy" id="1123062"/>
    <lineage>
        <taxon>Bacteria</taxon>
        <taxon>Pseudomonadati</taxon>
        <taxon>Pseudomonadota</taxon>
        <taxon>Alphaproteobacteria</taxon>
        <taxon>Acetobacterales</taxon>
        <taxon>Roseomonadaceae</taxon>
        <taxon>Falsiroseomonas</taxon>
    </lineage>
</organism>
<evidence type="ECO:0000313" key="3">
    <source>
        <dbReference type="Proteomes" id="UP000199473"/>
    </source>
</evidence>
<dbReference type="EMBL" id="FOSQ01000002">
    <property type="protein sequence ID" value="SFK39692.1"/>
    <property type="molecule type" value="Genomic_DNA"/>
</dbReference>
<dbReference type="Pfam" id="PF13271">
    <property type="entry name" value="DUF4062"/>
    <property type="match status" value="1"/>
</dbReference>